<dbReference type="RefSeq" id="WP_134488283.1">
    <property type="nucleotide sequence ID" value="NZ_SOEZ01000018.1"/>
</dbReference>
<keyword evidence="3" id="KW-1185">Reference proteome</keyword>
<evidence type="ECO:0000313" key="2">
    <source>
        <dbReference type="EMBL" id="TFB54417.1"/>
    </source>
</evidence>
<dbReference type="EMBL" id="SOEZ01000018">
    <property type="protein sequence ID" value="TFB54417.1"/>
    <property type="molecule type" value="Genomic_DNA"/>
</dbReference>
<dbReference type="PROSITE" id="PS51257">
    <property type="entry name" value="PROKAR_LIPOPROTEIN"/>
    <property type="match status" value="1"/>
</dbReference>
<evidence type="ECO:0000256" key="1">
    <source>
        <dbReference type="SAM" id="SignalP"/>
    </source>
</evidence>
<feature type="signal peptide" evidence="1">
    <location>
        <begin position="1"/>
        <end position="23"/>
    </location>
</feature>
<reference evidence="2 3" key="1">
    <citation type="submission" date="2019-03" db="EMBL/GenBank/DDBJ databases">
        <title>Genomics of glacier-inhabiting Cryobacterium strains.</title>
        <authorList>
            <person name="Liu Q."/>
            <person name="Xin Y.-H."/>
        </authorList>
    </citation>
    <scope>NUCLEOTIDE SEQUENCE [LARGE SCALE GENOMIC DNA]</scope>
    <source>
        <strain evidence="2 3">Sr47</strain>
    </source>
</reference>
<sequence length="145" mass="15151">MVDARIWAGALFCTAALVLTGCAADDATSQIRKFLTTDSGPEDVLPTRLEDLTSDPESSRLIGDHAGVSYFVTKYVDPDSGRPGFCLVLSKPPEGAVSGCASDADATRMRVGGSGTSSARVVVANDIIPDGWTKVGDFLIVNPET</sequence>
<accession>A0A4R8UHL5</accession>
<organism evidence="2 3">
    <name type="scientific">Cryobacterium tagatosivorans</name>
    <dbReference type="NCBI Taxonomy" id="1259199"/>
    <lineage>
        <taxon>Bacteria</taxon>
        <taxon>Bacillati</taxon>
        <taxon>Actinomycetota</taxon>
        <taxon>Actinomycetes</taxon>
        <taxon>Micrococcales</taxon>
        <taxon>Microbacteriaceae</taxon>
        <taxon>Cryobacterium</taxon>
    </lineage>
</organism>
<dbReference type="Proteomes" id="UP000297866">
    <property type="component" value="Unassembled WGS sequence"/>
</dbReference>
<keyword evidence="1" id="KW-0732">Signal</keyword>
<evidence type="ECO:0008006" key="4">
    <source>
        <dbReference type="Google" id="ProtNLM"/>
    </source>
</evidence>
<proteinExistence type="predicted"/>
<dbReference type="AlphaFoldDB" id="A0A4R8UHL5"/>
<dbReference type="OrthoDB" id="5117139at2"/>
<name>A0A4R8UHL5_9MICO</name>
<gene>
    <name evidence="2" type="ORF">E3O23_03665</name>
</gene>
<comment type="caution">
    <text evidence="2">The sequence shown here is derived from an EMBL/GenBank/DDBJ whole genome shotgun (WGS) entry which is preliminary data.</text>
</comment>
<feature type="chain" id="PRO_5039700816" description="Lipoprotein" evidence="1">
    <location>
        <begin position="24"/>
        <end position="145"/>
    </location>
</feature>
<evidence type="ECO:0000313" key="3">
    <source>
        <dbReference type="Proteomes" id="UP000297866"/>
    </source>
</evidence>
<protein>
    <recommendedName>
        <fullName evidence="4">Lipoprotein</fullName>
    </recommendedName>
</protein>